<name>A0ABW9Y3J9_9RHOB</name>
<protein>
    <submittedName>
        <fullName evidence="2">Glycosyltransferase</fullName>
    </submittedName>
</protein>
<dbReference type="CDD" id="cd00761">
    <property type="entry name" value="Glyco_tranf_GTA_type"/>
    <property type="match status" value="1"/>
</dbReference>
<proteinExistence type="predicted"/>
<organism evidence="2 3">
    <name type="scientific">Paragemmobacter ruber</name>
    <dbReference type="NCBI Taxonomy" id="1985673"/>
    <lineage>
        <taxon>Bacteria</taxon>
        <taxon>Pseudomonadati</taxon>
        <taxon>Pseudomonadota</taxon>
        <taxon>Alphaproteobacteria</taxon>
        <taxon>Rhodobacterales</taxon>
        <taxon>Paracoccaceae</taxon>
        <taxon>Paragemmobacter</taxon>
    </lineage>
</organism>
<evidence type="ECO:0000313" key="3">
    <source>
        <dbReference type="Proteomes" id="UP001517376"/>
    </source>
</evidence>
<evidence type="ECO:0000259" key="1">
    <source>
        <dbReference type="Pfam" id="PF00535"/>
    </source>
</evidence>
<dbReference type="SUPFAM" id="SSF53448">
    <property type="entry name" value="Nucleotide-diphospho-sugar transferases"/>
    <property type="match status" value="1"/>
</dbReference>
<accession>A0ABW9Y3J9</accession>
<sequence length="417" mass="45576">MSSRKYSILIPTRSRAAYLGHAITSALIAGRKSGCDFEVVVADNASEDETAEVMEGFRSTHVRWLRSEQRLSMRANFERALDASTGSHVCIIGDDDAVSVNGLAYLDALLDATDALVVQWPQMNYSWPPKSGGTIKIRFAEVTGLYEAVNTAQIIQRVRDANFFDYHVGGNVYHGFVSRSLIDQAVSKDGAPYFHAVVPDVYASFQNLFFAENRMVRAKFPISIGGASPRSNGADGVQPSNLKGSGEFARFVSEAASDKIGSFLPAGCRSVSLMELDAFLHVCRRHGFPDEINTQAWWSRVKRDIMGLAPADVGKHIQFARELLGDPHLGEEIVIPPENAATTNNVEKSPEAEAESRKFRLTSLRLAGGAHMQDISKAANFVDHLVAGQGAPSPTSSVASHSYRLCRTVLRAWSERV</sequence>
<keyword evidence="3" id="KW-1185">Reference proteome</keyword>
<dbReference type="InterPro" id="IPR029044">
    <property type="entry name" value="Nucleotide-diphossugar_trans"/>
</dbReference>
<dbReference type="EMBL" id="JAAATW010000001">
    <property type="protein sequence ID" value="NBE07090.1"/>
    <property type="molecule type" value="Genomic_DNA"/>
</dbReference>
<feature type="domain" description="Glycosyltransferase 2-like" evidence="1">
    <location>
        <begin position="7"/>
        <end position="127"/>
    </location>
</feature>
<dbReference type="Proteomes" id="UP001517376">
    <property type="component" value="Unassembled WGS sequence"/>
</dbReference>
<dbReference type="InterPro" id="IPR001173">
    <property type="entry name" value="Glyco_trans_2-like"/>
</dbReference>
<dbReference type="Pfam" id="PF00535">
    <property type="entry name" value="Glycos_transf_2"/>
    <property type="match status" value="1"/>
</dbReference>
<dbReference type="Gene3D" id="3.90.550.10">
    <property type="entry name" value="Spore Coat Polysaccharide Biosynthesis Protein SpsA, Chain A"/>
    <property type="match status" value="1"/>
</dbReference>
<gene>
    <name evidence="2" type="ORF">GU920_06050</name>
</gene>
<reference evidence="3" key="1">
    <citation type="submission" date="2020-01" db="EMBL/GenBank/DDBJ databases">
        <title>Sphingomonas sp. strain CSW-10.</title>
        <authorList>
            <person name="Chen W.-M."/>
        </authorList>
    </citation>
    <scope>NUCLEOTIDE SEQUENCE [LARGE SCALE GENOMIC DNA]</scope>
    <source>
        <strain evidence="3">CCP-1</strain>
    </source>
</reference>
<comment type="caution">
    <text evidence="2">The sequence shown here is derived from an EMBL/GenBank/DDBJ whole genome shotgun (WGS) entry which is preliminary data.</text>
</comment>
<evidence type="ECO:0000313" key="2">
    <source>
        <dbReference type="EMBL" id="NBE07090.1"/>
    </source>
</evidence>